<accession>A0A4C1THB5</accession>
<protein>
    <submittedName>
        <fullName evidence="1">Uncharacterized protein</fullName>
    </submittedName>
</protein>
<evidence type="ECO:0000313" key="1">
    <source>
        <dbReference type="EMBL" id="GBP13872.1"/>
    </source>
</evidence>
<evidence type="ECO:0000313" key="2">
    <source>
        <dbReference type="Proteomes" id="UP000299102"/>
    </source>
</evidence>
<sequence>MIPSHLVPMVTFVPYQAFRASSEGLSCAKIASSRSSHEHFSSPAVVIQFINDLAAHCHLNSWNLRATLLCVHTSINFSEVASVILEDATDGGRQERYTILLHT</sequence>
<gene>
    <name evidence="1" type="ORF">EVAR_10446_1</name>
</gene>
<organism evidence="1 2">
    <name type="scientific">Eumeta variegata</name>
    <name type="common">Bagworm moth</name>
    <name type="synonym">Eumeta japonica</name>
    <dbReference type="NCBI Taxonomy" id="151549"/>
    <lineage>
        <taxon>Eukaryota</taxon>
        <taxon>Metazoa</taxon>
        <taxon>Ecdysozoa</taxon>
        <taxon>Arthropoda</taxon>
        <taxon>Hexapoda</taxon>
        <taxon>Insecta</taxon>
        <taxon>Pterygota</taxon>
        <taxon>Neoptera</taxon>
        <taxon>Endopterygota</taxon>
        <taxon>Lepidoptera</taxon>
        <taxon>Glossata</taxon>
        <taxon>Ditrysia</taxon>
        <taxon>Tineoidea</taxon>
        <taxon>Psychidae</taxon>
        <taxon>Oiketicinae</taxon>
        <taxon>Eumeta</taxon>
    </lineage>
</organism>
<keyword evidence="2" id="KW-1185">Reference proteome</keyword>
<dbReference type="EMBL" id="BGZK01000060">
    <property type="protein sequence ID" value="GBP13872.1"/>
    <property type="molecule type" value="Genomic_DNA"/>
</dbReference>
<comment type="caution">
    <text evidence="1">The sequence shown here is derived from an EMBL/GenBank/DDBJ whole genome shotgun (WGS) entry which is preliminary data.</text>
</comment>
<dbReference type="AlphaFoldDB" id="A0A4C1THB5"/>
<name>A0A4C1THB5_EUMVA</name>
<proteinExistence type="predicted"/>
<reference evidence="1 2" key="1">
    <citation type="journal article" date="2019" name="Commun. Biol.">
        <title>The bagworm genome reveals a unique fibroin gene that provides high tensile strength.</title>
        <authorList>
            <person name="Kono N."/>
            <person name="Nakamura H."/>
            <person name="Ohtoshi R."/>
            <person name="Tomita M."/>
            <person name="Numata K."/>
            <person name="Arakawa K."/>
        </authorList>
    </citation>
    <scope>NUCLEOTIDE SEQUENCE [LARGE SCALE GENOMIC DNA]</scope>
</reference>
<dbReference type="Proteomes" id="UP000299102">
    <property type="component" value="Unassembled WGS sequence"/>
</dbReference>